<name>A0A7W6K1J2_9HYPH</name>
<comment type="caution">
    <text evidence="1">The sequence shown here is derived from an EMBL/GenBank/DDBJ whole genome shotgun (WGS) entry which is preliminary data.</text>
</comment>
<dbReference type="RefSeq" id="WP_183789918.1">
    <property type="nucleotide sequence ID" value="NZ_JACIDU010000003.1"/>
</dbReference>
<proteinExistence type="predicted"/>
<evidence type="ECO:0000313" key="2">
    <source>
        <dbReference type="Proteomes" id="UP000584824"/>
    </source>
</evidence>
<dbReference type="Proteomes" id="UP000584824">
    <property type="component" value="Unassembled WGS sequence"/>
</dbReference>
<organism evidence="1 2">
    <name type="scientific">Allorhizobium borbori</name>
    <dbReference type="NCBI Taxonomy" id="485907"/>
    <lineage>
        <taxon>Bacteria</taxon>
        <taxon>Pseudomonadati</taxon>
        <taxon>Pseudomonadota</taxon>
        <taxon>Alphaproteobacteria</taxon>
        <taxon>Hyphomicrobiales</taxon>
        <taxon>Rhizobiaceae</taxon>
        <taxon>Rhizobium/Agrobacterium group</taxon>
        <taxon>Allorhizobium</taxon>
    </lineage>
</organism>
<reference evidence="1 2" key="1">
    <citation type="submission" date="2020-08" db="EMBL/GenBank/DDBJ databases">
        <title>Genomic Encyclopedia of Type Strains, Phase IV (KMG-IV): sequencing the most valuable type-strain genomes for metagenomic binning, comparative biology and taxonomic classification.</title>
        <authorList>
            <person name="Goeker M."/>
        </authorList>
    </citation>
    <scope>NUCLEOTIDE SEQUENCE [LARGE SCALE GENOMIC DNA]</scope>
    <source>
        <strain evidence="1 2">DSM 26385</strain>
    </source>
</reference>
<dbReference type="AlphaFoldDB" id="A0A7W6K1J2"/>
<dbReference type="EMBL" id="JACIDU010000003">
    <property type="protein sequence ID" value="MBB4102395.1"/>
    <property type="molecule type" value="Genomic_DNA"/>
</dbReference>
<gene>
    <name evidence="1" type="ORF">GGQ66_000930</name>
</gene>
<evidence type="ECO:0000313" key="1">
    <source>
        <dbReference type="EMBL" id="MBB4102395.1"/>
    </source>
</evidence>
<accession>A0A7W6K1J2</accession>
<sequence>MFNSGSPSSPGVSKAELEFAKAEMISQMITRENLNTAIGRSGWVSLGTLSLSGKNFIDLTNVSSDANELDLALQGVSTTATSSMYARVYGETGSLLSSGYYGYLNNLAGSTLSSVAESPGDAAILAGSLLANGYMSGGIRLRRQLGNTWRIESSVFDAANRSMFSCHVTTAVGVGITGIRLLLGTAGVTWDDGSVTTRWRR</sequence>
<protein>
    <submittedName>
        <fullName evidence="1">Uncharacterized protein</fullName>
    </submittedName>
</protein>
<keyword evidence="2" id="KW-1185">Reference proteome</keyword>